<dbReference type="PANTHER" id="PTHR30098:SF2">
    <property type="entry name" value="LEUCYL_PHENYLALANYL-TRNA--PROTEIN TRANSFERASE"/>
    <property type="match status" value="1"/>
</dbReference>
<keyword evidence="1 4" id="KW-0963">Cytoplasm</keyword>
<comment type="catalytic activity">
    <reaction evidence="4">
        <text>L-phenylalanyl-tRNA(Phe) + an N-terminal L-alpha-aminoacyl-[protein] = an N-terminal L-phenylalanyl-L-alpha-aminoacyl-[protein] + tRNA(Phe)</text>
        <dbReference type="Rhea" id="RHEA:43632"/>
        <dbReference type="Rhea" id="RHEA-COMP:9668"/>
        <dbReference type="Rhea" id="RHEA-COMP:9699"/>
        <dbReference type="Rhea" id="RHEA-COMP:10636"/>
        <dbReference type="Rhea" id="RHEA-COMP:10637"/>
        <dbReference type="ChEBI" id="CHEBI:78442"/>
        <dbReference type="ChEBI" id="CHEBI:78531"/>
        <dbReference type="ChEBI" id="CHEBI:78597"/>
        <dbReference type="ChEBI" id="CHEBI:83561"/>
        <dbReference type="EC" id="2.3.2.6"/>
    </reaction>
</comment>
<evidence type="ECO:0000256" key="3">
    <source>
        <dbReference type="ARBA" id="ARBA00023315"/>
    </source>
</evidence>
<evidence type="ECO:0000256" key="1">
    <source>
        <dbReference type="ARBA" id="ARBA00022490"/>
    </source>
</evidence>
<dbReference type="Pfam" id="PF03588">
    <property type="entry name" value="Leu_Phe_trans"/>
    <property type="match status" value="1"/>
</dbReference>
<comment type="subcellular location">
    <subcellularLocation>
        <location evidence="4">Cytoplasm</location>
    </subcellularLocation>
</comment>
<accession>A0ABP8QL28</accession>
<dbReference type="RefSeq" id="WP_345014254.1">
    <property type="nucleotide sequence ID" value="NZ_BAABFC010000022.1"/>
</dbReference>
<comment type="function">
    <text evidence="4">Functions in the N-end rule pathway of protein degradation where it conjugates Leu, Phe and, less efficiently, Met from aminoacyl-tRNAs to the N-termini of proteins containing an N-terminal arginine or lysine.</text>
</comment>
<dbReference type="Proteomes" id="UP001501321">
    <property type="component" value="Unassembled WGS sequence"/>
</dbReference>
<keyword evidence="2 4" id="KW-0808">Transferase</keyword>
<keyword evidence="6" id="KW-1185">Reference proteome</keyword>
<evidence type="ECO:0000313" key="6">
    <source>
        <dbReference type="Proteomes" id="UP001501321"/>
    </source>
</evidence>
<evidence type="ECO:0000256" key="4">
    <source>
        <dbReference type="HAMAP-Rule" id="MF_00688"/>
    </source>
</evidence>
<dbReference type="GO" id="GO:0016740">
    <property type="term" value="F:transferase activity"/>
    <property type="evidence" value="ECO:0007669"/>
    <property type="project" value="UniProtKB-KW"/>
</dbReference>
<dbReference type="HAMAP" id="MF_00688">
    <property type="entry name" value="Leu_Phe_trans"/>
    <property type="match status" value="1"/>
</dbReference>
<sequence length="233" mass="26724">MELVQLDESELAFPPVELALSQPNGLLAIGGDLSPQRILLAYRQGIFPWFGAHQPILWWSPDPRGVLQPDAMHCSRSLQKQLRRQTVSCWINRDFAQVIAACAAPRRDCEDTWISQEMQQAYLQLHSLGLAHSIEIWRDEQLVGGLYGLAVGSLFCGESMFSRDTNASKLALYYLCRHWHRWGGRLIDCQMQNSHLETLGVVEWPRARFMAQLARCRDETIDPACWRYQEVIV</sequence>
<proteinExistence type="inferred from homology"/>
<keyword evidence="3 4" id="KW-0012">Acyltransferase</keyword>
<comment type="similarity">
    <text evidence="4">Belongs to the L/F-transferase family.</text>
</comment>
<comment type="catalytic activity">
    <reaction evidence="4">
        <text>N-terminal L-lysyl-[protein] + L-leucyl-tRNA(Leu) = N-terminal L-leucyl-L-lysyl-[protein] + tRNA(Leu) + H(+)</text>
        <dbReference type="Rhea" id="RHEA:12340"/>
        <dbReference type="Rhea" id="RHEA-COMP:9613"/>
        <dbReference type="Rhea" id="RHEA-COMP:9622"/>
        <dbReference type="Rhea" id="RHEA-COMP:12670"/>
        <dbReference type="Rhea" id="RHEA-COMP:12671"/>
        <dbReference type="ChEBI" id="CHEBI:15378"/>
        <dbReference type="ChEBI" id="CHEBI:65249"/>
        <dbReference type="ChEBI" id="CHEBI:78442"/>
        <dbReference type="ChEBI" id="CHEBI:78494"/>
        <dbReference type="ChEBI" id="CHEBI:133043"/>
        <dbReference type="EC" id="2.3.2.6"/>
    </reaction>
</comment>
<dbReference type="EMBL" id="BAABFC010000022">
    <property type="protein sequence ID" value="GAA4502830.1"/>
    <property type="molecule type" value="Genomic_DNA"/>
</dbReference>
<dbReference type="InterPro" id="IPR042203">
    <property type="entry name" value="Leu/Phe-tRNA_Trfase_C"/>
</dbReference>
<dbReference type="EC" id="2.3.2.6" evidence="4"/>
<dbReference type="Gene3D" id="3.40.630.70">
    <property type="entry name" value="Leucyl/phenylalanyl-tRNA-protein transferase, C-terminal domain"/>
    <property type="match status" value="1"/>
</dbReference>
<organism evidence="5 6">
    <name type="scientific">Pseudaeromonas paramecii</name>
    <dbReference type="NCBI Taxonomy" id="2138166"/>
    <lineage>
        <taxon>Bacteria</taxon>
        <taxon>Pseudomonadati</taxon>
        <taxon>Pseudomonadota</taxon>
        <taxon>Gammaproteobacteria</taxon>
        <taxon>Aeromonadales</taxon>
        <taxon>Aeromonadaceae</taxon>
        <taxon>Pseudaeromonas</taxon>
    </lineage>
</organism>
<comment type="caution">
    <text evidence="5">The sequence shown here is derived from an EMBL/GenBank/DDBJ whole genome shotgun (WGS) entry which is preliminary data.</text>
</comment>
<protein>
    <recommendedName>
        <fullName evidence="4">Leucyl/phenylalanyl-tRNA--protein transferase</fullName>
        <ecNumber evidence="4">2.3.2.6</ecNumber>
    </recommendedName>
    <alternativeName>
        <fullName evidence="4">L/F-transferase</fullName>
    </alternativeName>
    <alternativeName>
        <fullName evidence="4">Leucyltransferase</fullName>
    </alternativeName>
    <alternativeName>
        <fullName evidence="4">Phenyalanyltransferase</fullName>
    </alternativeName>
</protein>
<dbReference type="NCBIfam" id="TIGR00667">
    <property type="entry name" value="aat"/>
    <property type="match status" value="1"/>
</dbReference>
<dbReference type="Gene3D" id="3.30.70.3550">
    <property type="entry name" value="Leucyl/phenylalanyl-tRNA-protein transferase, N-terminal domain"/>
    <property type="match status" value="1"/>
</dbReference>
<evidence type="ECO:0000256" key="2">
    <source>
        <dbReference type="ARBA" id="ARBA00022679"/>
    </source>
</evidence>
<name>A0ABP8QL28_9GAMM</name>
<comment type="catalytic activity">
    <reaction evidence="4">
        <text>N-terminal L-arginyl-[protein] + L-leucyl-tRNA(Leu) = N-terminal L-leucyl-L-arginyl-[protein] + tRNA(Leu) + H(+)</text>
        <dbReference type="Rhea" id="RHEA:50416"/>
        <dbReference type="Rhea" id="RHEA-COMP:9613"/>
        <dbReference type="Rhea" id="RHEA-COMP:9622"/>
        <dbReference type="Rhea" id="RHEA-COMP:12672"/>
        <dbReference type="Rhea" id="RHEA-COMP:12673"/>
        <dbReference type="ChEBI" id="CHEBI:15378"/>
        <dbReference type="ChEBI" id="CHEBI:64719"/>
        <dbReference type="ChEBI" id="CHEBI:78442"/>
        <dbReference type="ChEBI" id="CHEBI:78494"/>
        <dbReference type="ChEBI" id="CHEBI:133044"/>
        <dbReference type="EC" id="2.3.2.6"/>
    </reaction>
</comment>
<gene>
    <name evidence="4 5" type="primary">aat</name>
    <name evidence="5" type="ORF">GCM10023095_28190</name>
</gene>
<reference evidence="6" key="1">
    <citation type="journal article" date="2019" name="Int. J. Syst. Evol. Microbiol.">
        <title>The Global Catalogue of Microorganisms (GCM) 10K type strain sequencing project: providing services to taxonomists for standard genome sequencing and annotation.</title>
        <authorList>
            <consortium name="The Broad Institute Genomics Platform"/>
            <consortium name="The Broad Institute Genome Sequencing Center for Infectious Disease"/>
            <person name="Wu L."/>
            <person name="Ma J."/>
        </authorList>
    </citation>
    <scope>NUCLEOTIDE SEQUENCE [LARGE SCALE GENOMIC DNA]</scope>
    <source>
        <strain evidence="6">JCM 32226</strain>
    </source>
</reference>
<evidence type="ECO:0000313" key="5">
    <source>
        <dbReference type="EMBL" id="GAA4502830.1"/>
    </source>
</evidence>
<dbReference type="InterPro" id="IPR004616">
    <property type="entry name" value="Leu/Phe-tRNA_Trfase"/>
</dbReference>
<dbReference type="SUPFAM" id="SSF55729">
    <property type="entry name" value="Acyl-CoA N-acyltransferases (Nat)"/>
    <property type="match status" value="1"/>
</dbReference>
<dbReference type="PANTHER" id="PTHR30098">
    <property type="entry name" value="LEUCYL/PHENYLALANYL-TRNA--PROTEIN TRANSFERASE"/>
    <property type="match status" value="1"/>
</dbReference>
<dbReference type="InterPro" id="IPR016181">
    <property type="entry name" value="Acyl_CoA_acyltransferase"/>
</dbReference>
<dbReference type="InterPro" id="IPR042221">
    <property type="entry name" value="Leu/Phe-tRNA_Trfase_N"/>
</dbReference>